<dbReference type="Proteomes" id="UP000530571">
    <property type="component" value="Unassembled WGS sequence"/>
</dbReference>
<protein>
    <submittedName>
        <fullName evidence="1">Uncharacterized protein</fullName>
    </submittedName>
</protein>
<reference evidence="1 2" key="1">
    <citation type="submission" date="2020-08" db="EMBL/GenBank/DDBJ databases">
        <title>Genomic Encyclopedia of Type Strains, Phase IV (KMG-IV): sequencing the most valuable type-strain genomes for metagenomic binning, comparative biology and taxonomic classification.</title>
        <authorList>
            <person name="Goeker M."/>
        </authorList>
    </citation>
    <scope>NUCLEOTIDE SEQUENCE [LARGE SCALE GENOMIC DNA]</scope>
    <source>
        <strain evidence="1 2">DSM 28101</strain>
    </source>
</reference>
<name>A0A7W6PBQ8_9HYPH</name>
<evidence type="ECO:0000313" key="1">
    <source>
        <dbReference type="EMBL" id="MBB4122904.1"/>
    </source>
</evidence>
<keyword evidence="2" id="KW-1185">Reference proteome</keyword>
<evidence type="ECO:0000313" key="2">
    <source>
        <dbReference type="Proteomes" id="UP000530571"/>
    </source>
</evidence>
<accession>A0A7W6PBQ8</accession>
<dbReference type="EMBL" id="JACIDZ010000009">
    <property type="protein sequence ID" value="MBB4122904.1"/>
    <property type="molecule type" value="Genomic_DNA"/>
</dbReference>
<comment type="caution">
    <text evidence="1">The sequence shown here is derived from an EMBL/GenBank/DDBJ whole genome shotgun (WGS) entry which is preliminary data.</text>
</comment>
<gene>
    <name evidence="1" type="ORF">GGR30_002839</name>
</gene>
<sequence>MTTFATPPLSQTWTEIADGADVAAILIQLRDESPAHIFVGADAPAASTEHYFTLRRTAFPGAAFEPLAEEKVWARSATSVAATLEADRRAR</sequence>
<organism evidence="1 2">
    <name type="scientific">Martelella radicis</name>
    <dbReference type="NCBI Taxonomy" id="1397476"/>
    <lineage>
        <taxon>Bacteria</taxon>
        <taxon>Pseudomonadati</taxon>
        <taxon>Pseudomonadota</taxon>
        <taxon>Alphaproteobacteria</taxon>
        <taxon>Hyphomicrobiales</taxon>
        <taxon>Aurantimonadaceae</taxon>
        <taxon>Martelella</taxon>
    </lineage>
</organism>
<dbReference type="AlphaFoldDB" id="A0A7W6PBQ8"/>
<dbReference type="RefSeq" id="WP_183487333.1">
    <property type="nucleotide sequence ID" value="NZ_JACIDZ010000009.1"/>
</dbReference>
<proteinExistence type="predicted"/>